<feature type="domain" description="Thioredoxin" evidence="3">
    <location>
        <begin position="75"/>
        <end position="158"/>
    </location>
</feature>
<feature type="region of interest" description="Disordered" evidence="2">
    <location>
        <begin position="200"/>
        <end position="221"/>
    </location>
</feature>
<evidence type="ECO:0000313" key="5">
    <source>
        <dbReference type="Proteomes" id="UP001292094"/>
    </source>
</evidence>
<sequence>MWVGSKMAGMMEKQLVAATHIIEQQLDAEIEKLDNLDNDDLDAIRRDRLAAMKKRQEKKREWVANGHGHYTELYDEKEFFETTKKSENVVCHFYRDQFMRCKIVDKHLQILAQKHLETKFCKINAEKAPFLTARLKIRILPTISLVKNGKTKDYIVGFSDLGNKDDFTTETMEWRIGQSALLEYEGDLLCPPSAIRNKTGMAKKTIRGGRRGDDSDSDSDY</sequence>
<dbReference type="InterPro" id="IPR036249">
    <property type="entry name" value="Thioredoxin-like_sf"/>
</dbReference>
<dbReference type="AlphaFoldDB" id="A0AAE1P356"/>
<dbReference type="InterPro" id="IPR013766">
    <property type="entry name" value="Thioredoxin_domain"/>
</dbReference>
<keyword evidence="5" id="KW-1185">Reference proteome</keyword>
<dbReference type="EMBL" id="JAWZYT010002901">
    <property type="protein sequence ID" value="KAK4301260.1"/>
    <property type="molecule type" value="Genomic_DNA"/>
</dbReference>
<evidence type="ECO:0000256" key="1">
    <source>
        <dbReference type="ARBA" id="ARBA00026148"/>
    </source>
</evidence>
<dbReference type="Proteomes" id="UP001292094">
    <property type="component" value="Unassembled WGS sequence"/>
</dbReference>
<dbReference type="Gene3D" id="3.40.30.10">
    <property type="entry name" value="Glutaredoxin"/>
    <property type="match status" value="1"/>
</dbReference>
<name>A0AAE1P356_9EUCA</name>
<protein>
    <recommendedName>
        <fullName evidence="1">Thioredoxin domain-containing protein 9</fullName>
    </recommendedName>
</protein>
<evidence type="ECO:0000256" key="2">
    <source>
        <dbReference type="SAM" id="MobiDB-lite"/>
    </source>
</evidence>
<comment type="caution">
    <text evidence="4">The sequence shown here is derived from an EMBL/GenBank/DDBJ whole genome shotgun (WGS) entry which is preliminary data.</text>
</comment>
<dbReference type="SUPFAM" id="SSF52833">
    <property type="entry name" value="Thioredoxin-like"/>
    <property type="match status" value="1"/>
</dbReference>
<accession>A0AAE1P356</accession>
<evidence type="ECO:0000313" key="4">
    <source>
        <dbReference type="EMBL" id="KAK4301260.1"/>
    </source>
</evidence>
<organism evidence="4 5">
    <name type="scientific">Petrolisthes manimaculis</name>
    <dbReference type="NCBI Taxonomy" id="1843537"/>
    <lineage>
        <taxon>Eukaryota</taxon>
        <taxon>Metazoa</taxon>
        <taxon>Ecdysozoa</taxon>
        <taxon>Arthropoda</taxon>
        <taxon>Crustacea</taxon>
        <taxon>Multicrustacea</taxon>
        <taxon>Malacostraca</taxon>
        <taxon>Eumalacostraca</taxon>
        <taxon>Eucarida</taxon>
        <taxon>Decapoda</taxon>
        <taxon>Pleocyemata</taxon>
        <taxon>Anomura</taxon>
        <taxon>Galatheoidea</taxon>
        <taxon>Porcellanidae</taxon>
        <taxon>Petrolisthes</taxon>
    </lineage>
</organism>
<dbReference type="Pfam" id="PF00085">
    <property type="entry name" value="Thioredoxin"/>
    <property type="match status" value="1"/>
</dbReference>
<reference evidence="4" key="1">
    <citation type="submission" date="2023-11" db="EMBL/GenBank/DDBJ databases">
        <title>Genome assemblies of two species of porcelain crab, Petrolisthes cinctipes and Petrolisthes manimaculis (Anomura: Porcellanidae).</title>
        <authorList>
            <person name="Angst P."/>
        </authorList>
    </citation>
    <scope>NUCLEOTIDE SEQUENCE</scope>
    <source>
        <strain evidence="4">PB745_02</strain>
        <tissue evidence="4">Gill</tissue>
    </source>
</reference>
<dbReference type="PANTHER" id="PTHR21148">
    <property type="entry name" value="THIOREDOXIN DOMAIN-CONTAINING PROTEIN 9"/>
    <property type="match status" value="1"/>
</dbReference>
<gene>
    <name evidence="4" type="ORF">Pmani_026593</name>
</gene>
<proteinExistence type="predicted"/>
<dbReference type="CDD" id="cd02989">
    <property type="entry name" value="Phd_like_TxnDC9"/>
    <property type="match status" value="1"/>
</dbReference>
<evidence type="ECO:0000259" key="3">
    <source>
        <dbReference type="Pfam" id="PF00085"/>
    </source>
</evidence>